<keyword evidence="3" id="KW-0597">Phosphoprotein</keyword>
<evidence type="ECO:0000256" key="1">
    <source>
        <dbReference type="ARBA" id="ARBA00000085"/>
    </source>
</evidence>
<keyword evidence="5" id="KW-0547">Nucleotide-binding</keyword>
<evidence type="ECO:0000256" key="6">
    <source>
        <dbReference type="ARBA" id="ARBA00022777"/>
    </source>
</evidence>
<dbReference type="Proteomes" id="UP000215059">
    <property type="component" value="Unassembled WGS sequence"/>
</dbReference>
<dbReference type="PANTHER" id="PTHR24421">
    <property type="entry name" value="NITRATE/NITRITE SENSOR PROTEIN NARX-RELATED"/>
    <property type="match status" value="1"/>
</dbReference>
<dbReference type="PANTHER" id="PTHR24421:SF10">
    <property type="entry name" value="NITRATE_NITRITE SENSOR PROTEIN NARQ"/>
    <property type="match status" value="1"/>
</dbReference>
<dbReference type="InterPro" id="IPR003594">
    <property type="entry name" value="HATPase_dom"/>
</dbReference>
<keyword evidence="7" id="KW-0067">ATP-binding</keyword>
<dbReference type="GO" id="GO:0046983">
    <property type="term" value="F:protein dimerization activity"/>
    <property type="evidence" value="ECO:0007669"/>
    <property type="project" value="InterPro"/>
</dbReference>
<keyword evidence="9" id="KW-0175">Coiled coil</keyword>
<keyword evidence="10" id="KW-1133">Transmembrane helix</keyword>
<evidence type="ECO:0000256" key="10">
    <source>
        <dbReference type="SAM" id="Phobius"/>
    </source>
</evidence>
<dbReference type="EMBL" id="NOII01000001">
    <property type="protein sequence ID" value="OYD59514.1"/>
    <property type="molecule type" value="Genomic_DNA"/>
</dbReference>
<protein>
    <recommendedName>
        <fullName evidence="2">histidine kinase</fullName>
        <ecNumber evidence="2">2.7.13.3</ecNumber>
    </recommendedName>
</protein>
<sequence>MTYNKIKWLILLLPTLSVGLWEYVRHTILEPYLSMTFGNYLSGAIVFLVTLYFLNKLFGLLEKTHRELQKEREEKAVLEEREKVAKELHDGIAQSLFFLSVKLNKLGKEQGILEEESYLNLKKTLQHVHEDTRQAIHNLRYPQEQTPIPWTENLHKFLDELERDHQLKIHRQWELPEQDLSPKEKVELFACVKEALINVIKHAETDEAWVNAVHDENGWICSVKDNGKGMPENYSESGYGLKIVRDRIRSMGWSLQIDNKNSGTKMVIQKGGAA</sequence>
<evidence type="ECO:0000256" key="8">
    <source>
        <dbReference type="ARBA" id="ARBA00023012"/>
    </source>
</evidence>
<dbReference type="Pfam" id="PF02518">
    <property type="entry name" value="HATPase_c"/>
    <property type="match status" value="1"/>
</dbReference>
<dbReference type="GO" id="GO:0016020">
    <property type="term" value="C:membrane"/>
    <property type="evidence" value="ECO:0007669"/>
    <property type="project" value="InterPro"/>
</dbReference>
<feature type="transmembrane region" description="Helical" evidence="10">
    <location>
        <begin position="6"/>
        <end position="24"/>
    </location>
</feature>
<evidence type="ECO:0000259" key="11">
    <source>
        <dbReference type="SMART" id="SM00387"/>
    </source>
</evidence>
<evidence type="ECO:0000313" key="12">
    <source>
        <dbReference type="EMBL" id="OYD59514.1"/>
    </source>
</evidence>
<evidence type="ECO:0000313" key="13">
    <source>
        <dbReference type="Proteomes" id="UP000215059"/>
    </source>
</evidence>
<dbReference type="Pfam" id="PF07730">
    <property type="entry name" value="HisKA_3"/>
    <property type="match status" value="1"/>
</dbReference>
<evidence type="ECO:0000256" key="2">
    <source>
        <dbReference type="ARBA" id="ARBA00012438"/>
    </source>
</evidence>
<keyword evidence="4" id="KW-0808">Transferase</keyword>
<feature type="transmembrane region" description="Helical" evidence="10">
    <location>
        <begin position="36"/>
        <end position="54"/>
    </location>
</feature>
<evidence type="ECO:0000256" key="7">
    <source>
        <dbReference type="ARBA" id="ARBA00022840"/>
    </source>
</evidence>
<dbReference type="Gene3D" id="3.30.565.10">
    <property type="entry name" value="Histidine kinase-like ATPase, C-terminal domain"/>
    <property type="match status" value="1"/>
</dbReference>
<dbReference type="GO" id="GO:0005524">
    <property type="term" value="F:ATP binding"/>
    <property type="evidence" value="ECO:0007669"/>
    <property type="project" value="UniProtKB-KW"/>
</dbReference>
<dbReference type="InterPro" id="IPR036890">
    <property type="entry name" value="HATPase_C_sf"/>
</dbReference>
<evidence type="ECO:0000256" key="3">
    <source>
        <dbReference type="ARBA" id="ARBA00022553"/>
    </source>
</evidence>
<dbReference type="Gene3D" id="1.20.5.1930">
    <property type="match status" value="1"/>
</dbReference>
<reference evidence="12 13" key="1">
    <citation type="submission" date="2017-07" db="EMBL/GenBank/DDBJ databases">
        <title>Fictibacillus sp. nov. GDSW-R2A3 Genome sequencing and assembly.</title>
        <authorList>
            <person name="Mayilraj S."/>
        </authorList>
    </citation>
    <scope>NUCLEOTIDE SEQUENCE [LARGE SCALE GENOMIC DNA]</scope>
    <source>
        <strain evidence="12 13">GDSW-R2A3</strain>
    </source>
</reference>
<evidence type="ECO:0000256" key="9">
    <source>
        <dbReference type="SAM" id="Coils"/>
    </source>
</evidence>
<feature type="domain" description="Histidine kinase/HSP90-like ATPase" evidence="11">
    <location>
        <begin position="183"/>
        <end position="274"/>
    </location>
</feature>
<dbReference type="RefSeq" id="WP_094251475.1">
    <property type="nucleotide sequence ID" value="NZ_JBHLXL010000001.1"/>
</dbReference>
<evidence type="ECO:0000256" key="5">
    <source>
        <dbReference type="ARBA" id="ARBA00022741"/>
    </source>
</evidence>
<proteinExistence type="predicted"/>
<dbReference type="InterPro" id="IPR011712">
    <property type="entry name" value="Sig_transdc_His_kin_sub3_dim/P"/>
</dbReference>
<dbReference type="AlphaFoldDB" id="A0A235FEY9"/>
<dbReference type="CDD" id="cd16917">
    <property type="entry name" value="HATPase_UhpB-NarQ-NarX-like"/>
    <property type="match status" value="1"/>
</dbReference>
<evidence type="ECO:0000256" key="4">
    <source>
        <dbReference type="ARBA" id="ARBA00022679"/>
    </source>
</evidence>
<comment type="catalytic activity">
    <reaction evidence="1">
        <text>ATP + protein L-histidine = ADP + protein N-phospho-L-histidine.</text>
        <dbReference type="EC" id="2.7.13.3"/>
    </reaction>
</comment>
<keyword evidence="8" id="KW-0902">Two-component regulatory system</keyword>
<dbReference type="GO" id="GO:0000155">
    <property type="term" value="F:phosphorelay sensor kinase activity"/>
    <property type="evidence" value="ECO:0007669"/>
    <property type="project" value="InterPro"/>
</dbReference>
<name>A0A235FEY9_9BACL</name>
<gene>
    <name evidence="12" type="ORF">CGZ90_06380</name>
</gene>
<feature type="coiled-coil region" evidence="9">
    <location>
        <begin position="54"/>
        <end position="88"/>
    </location>
</feature>
<dbReference type="InterPro" id="IPR050482">
    <property type="entry name" value="Sensor_HK_TwoCompSys"/>
</dbReference>
<dbReference type="SMART" id="SM00387">
    <property type="entry name" value="HATPase_c"/>
    <property type="match status" value="1"/>
</dbReference>
<dbReference type="SUPFAM" id="SSF55874">
    <property type="entry name" value="ATPase domain of HSP90 chaperone/DNA topoisomerase II/histidine kinase"/>
    <property type="match status" value="1"/>
</dbReference>
<comment type="caution">
    <text evidence="12">The sequence shown here is derived from an EMBL/GenBank/DDBJ whole genome shotgun (WGS) entry which is preliminary data.</text>
</comment>
<dbReference type="OrthoDB" id="773385at2"/>
<keyword evidence="10" id="KW-0472">Membrane</keyword>
<organism evidence="12 13">
    <name type="scientific">Fictibacillus aquaticus</name>
    <dbReference type="NCBI Taxonomy" id="2021314"/>
    <lineage>
        <taxon>Bacteria</taxon>
        <taxon>Bacillati</taxon>
        <taxon>Bacillota</taxon>
        <taxon>Bacilli</taxon>
        <taxon>Bacillales</taxon>
        <taxon>Fictibacillaceae</taxon>
        <taxon>Fictibacillus</taxon>
    </lineage>
</organism>
<accession>A0A235FEY9</accession>
<keyword evidence="13" id="KW-1185">Reference proteome</keyword>
<keyword evidence="6 12" id="KW-0418">Kinase</keyword>
<dbReference type="EC" id="2.7.13.3" evidence="2"/>
<keyword evidence="10" id="KW-0812">Transmembrane</keyword>